<gene>
    <name evidence="4" type="ORF">ACJMK2_028219</name>
</gene>
<evidence type="ECO:0000313" key="5">
    <source>
        <dbReference type="Proteomes" id="UP001634394"/>
    </source>
</evidence>
<feature type="domain" description="Mab-21-like HhH/H2TH-like" evidence="3">
    <location>
        <begin position="275"/>
        <end position="363"/>
    </location>
</feature>
<dbReference type="AlphaFoldDB" id="A0ABD3X9X9"/>
<dbReference type="InterPro" id="IPR046903">
    <property type="entry name" value="Mab-21-like_nuc_Trfase"/>
</dbReference>
<dbReference type="InterPro" id="IPR024810">
    <property type="entry name" value="MAB21L/cGLR"/>
</dbReference>
<evidence type="ECO:0000259" key="2">
    <source>
        <dbReference type="Pfam" id="PF03281"/>
    </source>
</evidence>
<feature type="domain" description="Mab-21-like nucleotidyltransferase" evidence="2">
    <location>
        <begin position="168"/>
        <end position="266"/>
    </location>
</feature>
<comment type="similarity">
    <text evidence="1">Belongs to the mab-21 family.</text>
</comment>
<dbReference type="InterPro" id="IPR046906">
    <property type="entry name" value="Mab-21_HhH/H2TH-like"/>
</dbReference>
<comment type="caution">
    <text evidence="4">The sequence shown here is derived from an EMBL/GenBank/DDBJ whole genome shotgun (WGS) entry which is preliminary data.</text>
</comment>
<sequence length="720" mass="83503">MAERQVYLCDRSLKISRILAMLYNHDETCVCRDLTVLTELTEEVLYNFYIISTGSLVEGTSISGSDMDTMFINRGIVALRSSNDIPHDLLERKNYFKMDFRRTRAGFCTLNVLEINEDRFIIQGLNLKISDFLATYGDETYLTHTRLGNIMVEFNKMLYSKVLRSYCFNVKNTCWKGPCVSSTMQGIPGKSRYNSTDCAFAIICPYWPDPAMEWASRPRLHGWPSNELVDQLKQMHCHLLPVGDSESKEIDLEWRFAFVYQERELMWSFSTIQIQCYVILKALKKEFLSPVLHDEISSFHLKTVMFWLLENEGQGMWTEENLLQCVVLCLEKLKECISTMHLPHFFIRQRNLMFNKFKKAECRREALSVLTQVQENIYHSVYGVFSLFDLPAFYAENLRKGLPIFRTNNADAFIFHYARIFNSHLAVVHNLECLFCGSLNLSTSIDSLDHLQQTIGMMDFDERFIRAFKTFLHIRMAIQYFAFAQTPIDEHSKMICICTAHEIFKDTCGLDGMSGHLYYATFDLVRGEIEASIARVLGLFRINRCLYYVGTFLSRKRRIIVNNGYVIMTDEEPHLKINFGSDEYFALNVWFVPKDLVCLPEALKYECALQLETCETITIHPVVYSYFLLVTAFQLQGNAEVVDRYLDLLEGAVMDIGIDFDWHIGLNLLGFAYYKAGKLEKAFHILCQSLQVCNSRKNAAIYHLCILVWTIFLEQEAKVA</sequence>
<keyword evidence="5" id="KW-1185">Reference proteome</keyword>
<accession>A0ABD3X9X9</accession>
<evidence type="ECO:0000259" key="3">
    <source>
        <dbReference type="Pfam" id="PF20266"/>
    </source>
</evidence>
<evidence type="ECO:0000313" key="4">
    <source>
        <dbReference type="EMBL" id="KAL3881827.1"/>
    </source>
</evidence>
<dbReference type="SMART" id="SM01265">
    <property type="entry name" value="Mab-21"/>
    <property type="match status" value="1"/>
</dbReference>
<name>A0ABD3X9X9_SINWO</name>
<dbReference type="Proteomes" id="UP001634394">
    <property type="component" value="Unassembled WGS sequence"/>
</dbReference>
<reference evidence="4 5" key="1">
    <citation type="submission" date="2024-11" db="EMBL/GenBank/DDBJ databases">
        <title>Chromosome-level genome assembly of the freshwater bivalve Anodonta woodiana.</title>
        <authorList>
            <person name="Chen X."/>
        </authorList>
    </citation>
    <scope>NUCLEOTIDE SEQUENCE [LARGE SCALE GENOMIC DNA]</scope>
    <source>
        <strain evidence="4">MN2024</strain>
        <tissue evidence="4">Gills</tissue>
    </source>
</reference>
<dbReference type="Gene3D" id="1.10.1410.40">
    <property type="match status" value="1"/>
</dbReference>
<proteinExistence type="inferred from homology"/>
<dbReference type="Pfam" id="PF20266">
    <property type="entry name" value="Mab-21_C"/>
    <property type="match status" value="1"/>
</dbReference>
<organism evidence="4 5">
    <name type="scientific">Sinanodonta woodiana</name>
    <name type="common">Chinese pond mussel</name>
    <name type="synonym">Anodonta woodiana</name>
    <dbReference type="NCBI Taxonomy" id="1069815"/>
    <lineage>
        <taxon>Eukaryota</taxon>
        <taxon>Metazoa</taxon>
        <taxon>Spiralia</taxon>
        <taxon>Lophotrochozoa</taxon>
        <taxon>Mollusca</taxon>
        <taxon>Bivalvia</taxon>
        <taxon>Autobranchia</taxon>
        <taxon>Heteroconchia</taxon>
        <taxon>Palaeoheterodonta</taxon>
        <taxon>Unionida</taxon>
        <taxon>Unionoidea</taxon>
        <taxon>Unionidae</taxon>
        <taxon>Unioninae</taxon>
        <taxon>Sinanodonta</taxon>
    </lineage>
</organism>
<evidence type="ECO:0000256" key="1">
    <source>
        <dbReference type="ARBA" id="ARBA00008307"/>
    </source>
</evidence>
<dbReference type="PANTHER" id="PTHR10656">
    <property type="entry name" value="CELL FATE DETERMINING PROTEIN MAB21-RELATED"/>
    <property type="match status" value="1"/>
</dbReference>
<protein>
    <recommendedName>
        <fullName evidence="6">Cyclic GMP-AMP synthase</fullName>
    </recommendedName>
</protein>
<dbReference type="EMBL" id="JBJQND010000003">
    <property type="protein sequence ID" value="KAL3881827.1"/>
    <property type="molecule type" value="Genomic_DNA"/>
</dbReference>
<evidence type="ECO:0008006" key="6">
    <source>
        <dbReference type="Google" id="ProtNLM"/>
    </source>
</evidence>
<dbReference type="PANTHER" id="PTHR10656:SF69">
    <property type="entry name" value="MAB-21-LIKE HHH_H2TH-LIKE DOMAIN-CONTAINING PROTEIN"/>
    <property type="match status" value="1"/>
</dbReference>
<dbReference type="Pfam" id="PF03281">
    <property type="entry name" value="Mab-21"/>
    <property type="match status" value="1"/>
</dbReference>